<feature type="signal peptide" evidence="1">
    <location>
        <begin position="1"/>
        <end position="21"/>
    </location>
</feature>
<protein>
    <recommendedName>
        <fullName evidence="4">Methyltransferase type 11 domain-containing protein</fullName>
    </recommendedName>
</protein>
<evidence type="ECO:0000313" key="2">
    <source>
        <dbReference type="EMBL" id="ARN84360.1"/>
    </source>
</evidence>
<gene>
    <name evidence="2" type="ORF">GQ61_02360</name>
</gene>
<dbReference type="EMBL" id="CP008743">
    <property type="protein sequence ID" value="ARN84360.1"/>
    <property type="molecule type" value="Genomic_DNA"/>
</dbReference>
<dbReference type="AlphaFoldDB" id="A0A1W6N3A6"/>
<accession>A0A1W6N3A6</accession>
<dbReference type="RefSeq" id="WP_085783745.1">
    <property type="nucleotide sequence ID" value="NZ_CP008743.1"/>
</dbReference>
<evidence type="ECO:0000313" key="3">
    <source>
        <dbReference type="Proteomes" id="UP000237351"/>
    </source>
</evidence>
<organism evidence="2 3">
    <name type="scientific">Candidatus Nucleicultrix amoebiphila FS5</name>
    <dbReference type="NCBI Taxonomy" id="1414854"/>
    <lineage>
        <taxon>Bacteria</taxon>
        <taxon>Pseudomonadati</taxon>
        <taxon>Pseudomonadota</taxon>
        <taxon>Alphaproteobacteria</taxon>
        <taxon>Holosporales</taxon>
        <taxon>Candidatus Nucleicultricaceae</taxon>
        <taxon>Candidatus Nucleicultrix</taxon>
    </lineage>
</organism>
<name>A0A1W6N3A6_9PROT</name>
<dbReference type="KEGG" id="naf:GQ61_02360"/>
<evidence type="ECO:0008006" key="4">
    <source>
        <dbReference type="Google" id="ProtNLM"/>
    </source>
</evidence>
<dbReference type="STRING" id="1414854.GQ61_02360"/>
<feature type="chain" id="PRO_5012167638" description="Methyltransferase type 11 domain-containing protein" evidence="1">
    <location>
        <begin position="22"/>
        <end position="264"/>
    </location>
</feature>
<reference evidence="2 3" key="1">
    <citation type="submission" date="2014-06" db="EMBL/GenBank/DDBJ databases">
        <title>The genome of the endonuclear symbiont Nucleicultrix amoebiphila.</title>
        <authorList>
            <person name="Schulz F."/>
            <person name="Horn M."/>
        </authorList>
    </citation>
    <scope>NUCLEOTIDE SEQUENCE [LARGE SCALE GENOMIC DNA]</scope>
    <source>
        <strain evidence="2 3">FS5</strain>
    </source>
</reference>
<sequence>MYHLLVRFLVLFLCAAKLSVASSEFIVDETTFFPSTPPITDLFDEDEKEKENINSGLPDHIYERLSKSKYNVRTQIKKSLEPSIAPHYWEDSLKFPVFCVGTGRSWMGILFSSDHYIPTIVEEQDTTLDLNKRIKPHFNERAWDIGDTSSILKRRGDYGSVFFAHVGYGIDSEEPTKKALRMYFDLLKSGGFFLYKSYVIENDIQNPESTSRPSDQLLAKEVHTKKIFASVGFTDVTTLIVREKEFPGSDPISLLVFAYKPQVL</sequence>
<dbReference type="Proteomes" id="UP000237351">
    <property type="component" value="Chromosome"/>
</dbReference>
<keyword evidence="1" id="KW-0732">Signal</keyword>
<keyword evidence="3" id="KW-1185">Reference proteome</keyword>
<evidence type="ECO:0000256" key="1">
    <source>
        <dbReference type="SAM" id="SignalP"/>
    </source>
</evidence>
<proteinExistence type="predicted"/>